<accession>K6YNH2</accession>
<keyword evidence="2 5" id="KW-0812">Transmembrane</keyword>
<gene>
    <name evidence="7" type="ORF">GLIP_0216</name>
</gene>
<dbReference type="AlphaFoldDB" id="K6YNH2"/>
<feature type="domain" description="Lipopolysaccharide assembly protein A" evidence="6">
    <location>
        <begin position="10"/>
        <end position="66"/>
    </location>
</feature>
<keyword evidence="8" id="KW-1185">Reference proteome</keyword>
<evidence type="ECO:0000256" key="1">
    <source>
        <dbReference type="ARBA" id="ARBA00022475"/>
    </source>
</evidence>
<evidence type="ECO:0000256" key="4">
    <source>
        <dbReference type="ARBA" id="ARBA00023136"/>
    </source>
</evidence>
<dbReference type="Pfam" id="PF06305">
    <property type="entry name" value="LapA_dom"/>
    <property type="match status" value="1"/>
</dbReference>
<keyword evidence="3 5" id="KW-1133">Transmembrane helix</keyword>
<evidence type="ECO:0000256" key="5">
    <source>
        <dbReference type="SAM" id="Phobius"/>
    </source>
</evidence>
<keyword evidence="1" id="KW-1003">Cell membrane</keyword>
<proteinExistence type="predicted"/>
<dbReference type="GO" id="GO:0005886">
    <property type="term" value="C:plasma membrane"/>
    <property type="evidence" value="ECO:0007669"/>
    <property type="project" value="InterPro"/>
</dbReference>
<evidence type="ECO:0000313" key="8">
    <source>
        <dbReference type="Proteomes" id="UP000006334"/>
    </source>
</evidence>
<evidence type="ECO:0000256" key="2">
    <source>
        <dbReference type="ARBA" id="ARBA00022692"/>
    </source>
</evidence>
<evidence type="ECO:0000259" key="6">
    <source>
        <dbReference type="Pfam" id="PF06305"/>
    </source>
</evidence>
<evidence type="ECO:0000256" key="3">
    <source>
        <dbReference type="ARBA" id="ARBA00022989"/>
    </source>
</evidence>
<dbReference type="InterPro" id="IPR010445">
    <property type="entry name" value="LapA_dom"/>
</dbReference>
<feature type="transmembrane region" description="Helical" evidence="5">
    <location>
        <begin position="30"/>
        <end position="52"/>
    </location>
</feature>
<dbReference type="STRING" id="1127673.GLIP_0216"/>
<name>K6YNH2_9ALTE</name>
<protein>
    <recommendedName>
        <fullName evidence="6">Lipopolysaccharide assembly protein A domain-containing protein</fullName>
    </recommendedName>
</protein>
<reference evidence="7 8" key="1">
    <citation type="journal article" date="2017" name="Antonie Van Leeuwenhoek">
        <title>Rhizobium rhizosphaerae sp. nov., a novel species isolated from rice rhizosphere.</title>
        <authorList>
            <person name="Zhao J.J."/>
            <person name="Zhang J."/>
            <person name="Zhang R.J."/>
            <person name="Zhang C.W."/>
            <person name="Yin H.Q."/>
            <person name="Zhang X.X."/>
        </authorList>
    </citation>
    <scope>NUCLEOTIDE SEQUENCE [LARGE SCALE GENOMIC DNA]</scope>
    <source>
        <strain evidence="7 8">E3</strain>
    </source>
</reference>
<dbReference type="Proteomes" id="UP000006334">
    <property type="component" value="Unassembled WGS sequence"/>
</dbReference>
<sequence>MLVASLLGAKNDQAVMFDYLLSSMEMRLSILLMAFFASGVLLSSLIFTLIWLRLKWRINRLKKQQRTTDIASS</sequence>
<organism evidence="7 8">
    <name type="scientific">Aliiglaciecola lipolytica E3</name>
    <dbReference type="NCBI Taxonomy" id="1127673"/>
    <lineage>
        <taxon>Bacteria</taxon>
        <taxon>Pseudomonadati</taxon>
        <taxon>Pseudomonadota</taxon>
        <taxon>Gammaproteobacteria</taxon>
        <taxon>Alteromonadales</taxon>
        <taxon>Alteromonadaceae</taxon>
        <taxon>Aliiglaciecola</taxon>
    </lineage>
</organism>
<comment type="caution">
    <text evidence="7">The sequence shown here is derived from an EMBL/GenBank/DDBJ whole genome shotgun (WGS) entry which is preliminary data.</text>
</comment>
<dbReference type="EMBL" id="BAEN01000009">
    <property type="protein sequence ID" value="GAC12870.1"/>
    <property type="molecule type" value="Genomic_DNA"/>
</dbReference>
<evidence type="ECO:0000313" key="7">
    <source>
        <dbReference type="EMBL" id="GAC12870.1"/>
    </source>
</evidence>
<keyword evidence="4 5" id="KW-0472">Membrane</keyword>